<keyword evidence="1" id="KW-1133">Transmembrane helix</keyword>
<dbReference type="OMA" id="SCCKAMD"/>
<evidence type="ECO:0000313" key="3">
    <source>
        <dbReference type="EnsemblPlants" id="QL05p073396:mrna"/>
    </source>
</evidence>
<feature type="transmembrane region" description="Helical" evidence="1">
    <location>
        <begin position="516"/>
        <end position="533"/>
    </location>
</feature>
<evidence type="ECO:0000313" key="4">
    <source>
        <dbReference type="Proteomes" id="UP000594261"/>
    </source>
</evidence>
<dbReference type="InterPro" id="IPR059003">
    <property type="entry name" value="At1g61900_C"/>
</dbReference>
<keyword evidence="4" id="KW-1185">Reference proteome</keyword>
<dbReference type="InterPro" id="IPR036749">
    <property type="entry name" value="Expansin_CBD_sf"/>
</dbReference>
<dbReference type="Gramene" id="QL05p073396:mrna">
    <property type="protein sequence ID" value="QL05p073396:mrna"/>
    <property type="gene ID" value="QL05p073396"/>
</dbReference>
<keyword evidence="1" id="KW-0812">Transmembrane</keyword>
<dbReference type="SUPFAM" id="SSF49590">
    <property type="entry name" value="PHL pollen allergen"/>
    <property type="match status" value="1"/>
</dbReference>
<dbReference type="Pfam" id="PF26584">
    <property type="entry name" value="At1g61900"/>
    <property type="match status" value="1"/>
</dbReference>
<dbReference type="InterPro" id="IPR043891">
    <property type="entry name" value="SPARK"/>
</dbReference>
<dbReference type="InParanoid" id="A0A7N2LRN9"/>
<reference evidence="3" key="2">
    <citation type="submission" date="2021-01" db="UniProtKB">
        <authorList>
            <consortium name="EnsemblPlants"/>
        </authorList>
    </citation>
    <scope>IDENTIFICATION</scope>
</reference>
<feature type="domain" description="Expansin-like CBD" evidence="2">
    <location>
        <begin position="18"/>
        <end position="93"/>
    </location>
</feature>
<dbReference type="Pfam" id="PF01357">
    <property type="entry name" value="Expansin_C"/>
    <property type="match status" value="1"/>
</dbReference>
<reference evidence="3 4" key="1">
    <citation type="journal article" date="2016" name="G3 (Bethesda)">
        <title>First Draft Assembly and Annotation of the Genome of a California Endemic Oak Quercus lobata Nee (Fagaceae).</title>
        <authorList>
            <person name="Sork V.L."/>
            <person name="Fitz-Gibbon S.T."/>
            <person name="Puiu D."/>
            <person name="Crepeau M."/>
            <person name="Gugger P.F."/>
            <person name="Sherman R."/>
            <person name="Stevens K."/>
            <person name="Langley C.H."/>
            <person name="Pellegrini M."/>
            <person name="Salzberg S.L."/>
        </authorList>
    </citation>
    <scope>NUCLEOTIDE SEQUENCE [LARGE SCALE GENOMIC DNA]</scope>
    <source>
        <strain evidence="3 4">cv. SW786</strain>
    </source>
</reference>
<dbReference type="PANTHER" id="PTHR33831:SF5">
    <property type="entry name" value="OS07G0102300 PROTEIN"/>
    <property type="match status" value="1"/>
</dbReference>
<dbReference type="EMBL" id="LRBV02000005">
    <property type="status" value="NOT_ANNOTATED_CDS"/>
    <property type="molecule type" value="Genomic_DNA"/>
</dbReference>
<evidence type="ECO:0000259" key="2">
    <source>
        <dbReference type="PROSITE" id="PS50843"/>
    </source>
</evidence>
<dbReference type="InterPro" id="IPR040336">
    <property type="entry name" value="At1g61900-like"/>
</dbReference>
<evidence type="ECO:0000256" key="1">
    <source>
        <dbReference type="SAM" id="Phobius"/>
    </source>
</evidence>
<name>A0A7N2LRN9_QUELO</name>
<proteinExistence type="predicted"/>
<dbReference type="AlphaFoldDB" id="A0A7N2LRN9"/>
<protein>
    <recommendedName>
        <fullName evidence="2">Expansin-like CBD domain-containing protein</fullName>
    </recommendedName>
</protein>
<dbReference type="PROSITE" id="PS50843">
    <property type="entry name" value="EXPANSIN_CBD"/>
    <property type="match status" value="1"/>
</dbReference>
<dbReference type="EnsemblPlants" id="QL05p073396:mrna">
    <property type="protein sequence ID" value="QL05p073396:mrna"/>
    <property type="gene ID" value="QL05p073396"/>
</dbReference>
<dbReference type="Gene3D" id="2.60.40.760">
    <property type="entry name" value="Expansin, cellulose-binding-like domain"/>
    <property type="match status" value="1"/>
</dbReference>
<dbReference type="Pfam" id="PF19160">
    <property type="entry name" value="SPARK"/>
    <property type="match status" value="1"/>
</dbReference>
<dbReference type="FunCoup" id="A0A7N2LRN9">
    <property type="interactions" value="1159"/>
</dbReference>
<accession>A0A7N2LRN9</accession>
<dbReference type="PANTHER" id="PTHR33831">
    <property type="entry name" value="GPI-ANCHORED PROTEIN"/>
    <property type="match status" value="1"/>
</dbReference>
<dbReference type="GO" id="GO:0005886">
    <property type="term" value="C:plasma membrane"/>
    <property type="evidence" value="ECO:0007669"/>
    <property type="project" value="TreeGrafter"/>
</dbReference>
<dbReference type="InterPro" id="IPR007117">
    <property type="entry name" value="Expansin_CBD"/>
</dbReference>
<sequence length="534" mass="57675">MLIACFCDSARATIVAQVVLVITLYRLNNGARLLFMELVLRKTASSWGFNPDWIQLLRNWGQNWQAGTELIGQSLSFQATTSDGKMLQFDDVLGFGLFYLICFHESCCSQLDHLTGPVLMDKRRDAFLPKISPSGSPQPFIPMLAPSPLIPFTNTTTPKLSGLCMLNFTAAKSLLSTTSVDCWSAFAPFLANVICCPQLEATLAIIIGQSSKETNVLALNGTLAKFCLSDIEQILVGQGANFNVTQICSTHASNLTQNSCPVIDVNEFENTIDTSKLLAACAEIDSVKECCNQICQGAILEAATRIALKASELLSVDGPHVLPEHSTTINDCRSIVHRWLASKLDPPLAKHVLRVLSNCNVNKVCPLNFPDMKHVAKGCGHGISNQTACCSAMGSYVTHLQKQSFITNLQALDCAASLGTKLRKSNITKDVYGLCHISLKDFSLQAEAGCLLPSLPSDATLDPTSGISFLCDLNDNIAAPWPTTSQVQASSCNKTIKIPALPAATSAQSGLYNDDVMLFLLIASLMVPLMLLYS</sequence>
<keyword evidence="1" id="KW-0472">Membrane</keyword>
<dbReference type="Proteomes" id="UP000594261">
    <property type="component" value="Chromosome 5"/>
</dbReference>
<organism evidence="3 4">
    <name type="scientific">Quercus lobata</name>
    <name type="common">Valley oak</name>
    <dbReference type="NCBI Taxonomy" id="97700"/>
    <lineage>
        <taxon>Eukaryota</taxon>
        <taxon>Viridiplantae</taxon>
        <taxon>Streptophyta</taxon>
        <taxon>Embryophyta</taxon>
        <taxon>Tracheophyta</taxon>
        <taxon>Spermatophyta</taxon>
        <taxon>Magnoliopsida</taxon>
        <taxon>eudicotyledons</taxon>
        <taxon>Gunneridae</taxon>
        <taxon>Pentapetalae</taxon>
        <taxon>rosids</taxon>
        <taxon>fabids</taxon>
        <taxon>Fagales</taxon>
        <taxon>Fagaceae</taxon>
        <taxon>Quercus</taxon>
    </lineage>
</organism>